<evidence type="ECO:0000256" key="3">
    <source>
        <dbReference type="ARBA" id="ARBA00022448"/>
    </source>
</evidence>
<dbReference type="InterPro" id="IPR000412">
    <property type="entry name" value="ABC_2_transport"/>
</dbReference>
<keyword evidence="4 8" id="KW-1003">Cell membrane</keyword>
<evidence type="ECO:0000313" key="10">
    <source>
        <dbReference type="EMBL" id="PIS43017.1"/>
    </source>
</evidence>
<accession>A0A2H0YWZ7</accession>
<evidence type="ECO:0000256" key="5">
    <source>
        <dbReference type="ARBA" id="ARBA00022692"/>
    </source>
</evidence>
<evidence type="ECO:0000256" key="6">
    <source>
        <dbReference type="ARBA" id="ARBA00022989"/>
    </source>
</evidence>
<sequence length="244" mass="27464">MNILIVAKRVLQQLRRDRRFLGFMIVVPLLIAYFLKLFFDTMPESVSREAFVVPFTAYIVYFLTFLLSALLLVQERISGTLNRMLVNGLHKKDIIIGYVIGYLGLALVQAGLILAEVLWLFKLKYDWQVIVALGGTLFVLAIVSVLLGIFISTFARREAHIIPFIPIVIVLPAFLSGLLTKTSLLPRWAELLGHIFPIRYGITAVQSAVAVGFDGTAYWHNIAYLGVFALVLTIVGSFTFRERE</sequence>
<comment type="subcellular location">
    <subcellularLocation>
        <location evidence="1 8">Cell membrane</location>
        <topology evidence="1 8">Multi-pass membrane protein</topology>
    </subcellularLocation>
</comment>
<dbReference type="PROSITE" id="PS51012">
    <property type="entry name" value="ABC_TM2"/>
    <property type="match status" value="1"/>
</dbReference>
<evidence type="ECO:0000256" key="8">
    <source>
        <dbReference type="RuleBase" id="RU361157"/>
    </source>
</evidence>
<dbReference type="InterPro" id="IPR051449">
    <property type="entry name" value="ABC-2_transporter_component"/>
</dbReference>
<dbReference type="PANTHER" id="PTHR30294:SF38">
    <property type="entry name" value="TRANSPORT PERMEASE PROTEIN"/>
    <property type="match status" value="1"/>
</dbReference>
<evidence type="ECO:0000256" key="1">
    <source>
        <dbReference type="ARBA" id="ARBA00004651"/>
    </source>
</evidence>
<evidence type="ECO:0000313" key="11">
    <source>
        <dbReference type="Proteomes" id="UP000231542"/>
    </source>
</evidence>
<reference evidence="10 11" key="1">
    <citation type="submission" date="2017-09" db="EMBL/GenBank/DDBJ databases">
        <title>Depth-based differentiation of microbial function through sediment-hosted aquifers and enrichment of novel symbionts in the deep terrestrial subsurface.</title>
        <authorList>
            <person name="Probst A.J."/>
            <person name="Ladd B."/>
            <person name="Jarett J.K."/>
            <person name="Geller-Mcgrath D.E."/>
            <person name="Sieber C.M."/>
            <person name="Emerson J.B."/>
            <person name="Anantharaman K."/>
            <person name="Thomas B.C."/>
            <person name="Malmstrom R."/>
            <person name="Stieglmeier M."/>
            <person name="Klingl A."/>
            <person name="Woyke T."/>
            <person name="Ryan C.M."/>
            <person name="Banfield J.F."/>
        </authorList>
    </citation>
    <scope>NUCLEOTIDE SEQUENCE [LARGE SCALE GENOMIC DNA]</scope>
    <source>
        <strain evidence="10">CG08_land_8_20_14_0_20_40_16</strain>
    </source>
</reference>
<dbReference type="InterPro" id="IPR013525">
    <property type="entry name" value="ABC2_TM"/>
</dbReference>
<feature type="transmembrane region" description="Helical" evidence="8">
    <location>
        <begin position="51"/>
        <end position="73"/>
    </location>
</feature>
<keyword evidence="3 8" id="KW-0813">Transport</keyword>
<proteinExistence type="inferred from homology"/>
<evidence type="ECO:0000256" key="2">
    <source>
        <dbReference type="ARBA" id="ARBA00007783"/>
    </source>
</evidence>
<dbReference type="EMBL" id="PEXU01000006">
    <property type="protein sequence ID" value="PIS43017.1"/>
    <property type="molecule type" value="Genomic_DNA"/>
</dbReference>
<evidence type="ECO:0000259" key="9">
    <source>
        <dbReference type="PROSITE" id="PS51012"/>
    </source>
</evidence>
<feature type="transmembrane region" description="Helical" evidence="8">
    <location>
        <begin position="94"/>
        <end position="121"/>
    </location>
</feature>
<comment type="similarity">
    <text evidence="2 8">Belongs to the ABC-2 integral membrane protein family.</text>
</comment>
<dbReference type="GO" id="GO:0140359">
    <property type="term" value="F:ABC-type transporter activity"/>
    <property type="evidence" value="ECO:0007669"/>
    <property type="project" value="InterPro"/>
</dbReference>
<feature type="transmembrane region" description="Helical" evidence="8">
    <location>
        <begin position="222"/>
        <end position="240"/>
    </location>
</feature>
<comment type="caution">
    <text evidence="10">The sequence shown here is derived from an EMBL/GenBank/DDBJ whole genome shotgun (WGS) entry which is preliminary data.</text>
</comment>
<feature type="transmembrane region" description="Helical" evidence="8">
    <location>
        <begin position="127"/>
        <end position="149"/>
    </location>
</feature>
<feature type="transmembrane region" description="Helical" evidence="8">
    <location>
        <begin position="20"/>
        <end position="39"/>
    </location>
</feature>
<feature type="domain" description="ABC transmembrane type-2" evidence="9">
    <location>
        <begin position="18"/>
        <end position="243"/>
    </location>
</feature>
<name>A0A2H0YWZ7_9BACT</name>
<keyword evidence="6 8" id="KW-1133">Transmembrane helix</keyword>
<dbReference type="GO" id="GO:0043190">
    <property type="term" value="C:ATP-binding cassette (ABC) transporter complex"/>
    <property type="evidence" value="ECO:0007669"/>
    <property type="project" value="InterPro"/>
</dbReference>
<dbReference type="PIRSF" id="PIRSF006648">
    <property type="entry name" value="DrrB"/>
    <property type="match status" value="1"/>
</dbReference>
<keyword evidence="5 8" id="KW-0812">Transmembrane</keyword>
<keyword evidence="7 8" id="KW-0472">Membrane</keyword>
<dbReference type="Proteomes" id="UP000231542">
    <property type="component" value="Unassembled WGS sequence"/>
</dbReference>
<evidence type="ECO:0000256" key="4">
    <source>
        <dbReference type="ARBA" id="ARBA00022475"/>
    </source>
</evidence>
<dbReference type="PANTHER" id="PTHR30294">
    <property type="entry name" value="MEMBRANE COMPONENT OF ABC TRANSPORTER YHHJ-RELATED"/>
    <property type="match status" value="1"/>
</dbReference>
<gene>
    <name evidence="10" type="ORF">COT24_00565</name>
</gene>
<feature type="transmembrane region" description="Helical" evidence="8">
    <location>
        <begin position="161"/>
        <end position="179"/>
    </location>
</feature>
<organism evidence="10 11">
    <name type="scientific">Candidatus Kerfeldbacteria bacterium CG08_land_8_20_14_0_20_40_16</name>
    <dbReference type="NCBI Taxonomy" id="2014244"/>
    <lineage>
        <taxon>Bacteria</taxon>
        <taxon>Candidatus Kerfeldiibacteriota</taxon>
    </lineage>
</organism>
<dbReference type="Pfam" id="PF01061">
    <property type="entry name" value="ABC2_membrane"/>
    <property type="match status" value="1"/>
</dbReference>
<protein>
    <recommendedName>
        <fullName evidence="8">Transport permease protein</fullName>
    </recommendedName>
</protein>
<evidence type="ECO:0000256" key="7">
    <source>
        <dbReference type="ARBA" id="ARBA00023136"/>
    </source>
</evidence>
<dbReference type="InterPro" id="IPR047817">
    <property type="entry name" value="ABC2_TM_bact-type"/>
</dbReference>
<dbReference type="AlphaFoldDB" id="A0A2H0YWZ7"/>